<feature type="transmembrane region" description="Helical" evidence="7">
    <location>
        <begin position="208"/>
        <end position="230"/>
    </location>
</feature>
<feature type="transmembrane region" description="Helical" evidence="7">
    <location>
        <begin position="242"/>
        <end position="261"/>
    </location>
</feature>
<dbReference type="Pfam" id="PF03631">
    <property type="entry name" value="Virul_fac_BrkB"/>
    <property type="match status" value="1"/>
</dbReference>
<feature type="region of interest" description="Disordered" evidence="6">
    <location>
        <begin position="1"/>
        <end position="22"/>
    </location>
</feature>
<feature type="transmembrane region" description="Helical" evidence="7">
    <location>
        <begin position="54"/>
        <end position="82"/>
    </location>
</feature>
<dbReference type="EMBL" id="FAUH01000001">
    <property type="protein sequence ID" value="CUU64827.1"/>
    <property type="molecule type" value="Genomic_DNA"/>
</dbReference>
<evidence type="ECO:0000256" key="5">
    <source>
        <dbReference type="ARBA" id="ARBA00023136"/>
    </source>
</evidence>
<keyword evidence="4 7" id="KW-1133">Transmembrane helix</keyword>
<keyword evidence="5 7" id="KW-0472">Membrane</keyword>
<keyword evidence="3 7" id="KW-0812">Transmembrane</keyword>
<feature type="transmembrane region" description="Helical" evidence="7">
    <location>
        <begin position="122"/>
        <end position="145"/>
    </location>
</feature>
<name>A0A125T562_9CORY</name>
<reference evidence="9" key="1">
    <citation type="submission" date="2015-11" db="EMBL/GenBank/DDBJ databases">
        <authorList>
            <person name="Dugat-Bony E."/>
        </authorList>
    </citation>
    <scope>NUCLEOTIDE SEQUENCE [LARGE SCALE GENOMIC DNA]</scope>
    <source>
        <strain evidence="9">Mu292</strain>
    </source>
</reference>
<keyword evidence="2" id="KW-1003">Cell membrane</keyword>
<dbReference type="Proteomes" id="UP000182498">
    <property type="component" value="Unassembled WGS sequence"/>
</dbReference>
<feature type="transmembrane region" description="Helical" evidence="7">
    <location>
        <begin position="166"/>
        <end position="188"/>
    </location>
</feature>
<evidence type="ECO:0000313" key="8">
    <source>
        <dbReference type="EMBL" id="CUU64827.1"/>
    </source>
</evidence>
<dbReference type="AlphaFoldDB" id="A0A125T562"/>
<evidence type="ECO:0000256" key="1">
    <source>
        <dbReference type="ARBA" id="ARBA00004651"/>
    </source>
</evidence>
<evidence type="ECO:0000256" key="3">
    <source>
        <dbReference type="ARBA" id="ARBA00022692"/>
    </source>
</evidence>
<dbReference type="OrthoDB" id="4127374at2"/>
<dbReference type="PANTHER" id="PTHR30213:SF1">
    <property type="entry name" value="INNER MEMBRANE PROTEIN YHJD"/>
    <property type="match status" value="1"/>
</dbReference>
<evidence type="ECO:0000313" key="9">
    <source>
        <dbReference type="Proteomes" id="UP000182498"/>
    </source>
</evidence>
<evidence type="ECO:0000256" key="6">
    <source>
        <dbReference type="SAM" id="MobiDB-lite"/>
    </source>
</evidence>
<accession>A0A125T562</accession>
<protein>
    <submittedName>
        <fullName evidence="8">Predicted membrane protein</fullName>
    </submittedName>
</protein>
<dbReference type="InterPro" id="IPR017039">
    <property type="entry name" value="Virul_fac_BrkB"/>
</dbReference>
<organism evidence="8 9">
    <name type="scientific">Corynebacterium variabile</name>
    <dbReference type="NCBI Taxonomy" id="1727"/>
    <lineage>
        <taxon>Bacteria</taxon>
        <taxon>Bacillati</taxon>
        <taxon>Actinomycetota</taxon>
        <taxon>Actinomycetes</taxon>
        <taxon>Mycobacteriales</taxon>
        <taxon>Corynebacteriaceae</taxon>
        <taxon>Corynebacterium</taxon>
    </lineage>
</organism>
<evidence type="ECO:0000256" key="7">
    <source>
        <dbReference type="SAM" id="Phobius"/>
    </source>
</evidence>
<dbReference type="GO" id="GO:0005886">
    <property type="term" value="C:plasma membrane"/>
    <property type="evidence" value="ECO:0007669"/>
    <property type="project" value="UniProtKB-SubCell"/>
</dbReference>
<feature type="compositionally biased region" description="Low complexity" evidence="6">
    <location>
        <begin position="1"/>
        <end position="19"/>
    </location>
</feature>
<dbReference type="PANTHER" id="PTHR30213">
    <property type="entry name" value="INNER MEMBRANE PROTEIN YHJD"/>
    <property type="match status" value="1"/>
</dbReference>
<comment type="subcellular location">
    <subcellularLocation>
        <location evidence="1">Cell membrane</location>
        <topology evidence="1">Multi-pass membrane protein</topology>
    </subcellularLocation>
</comment>
<keyword evidence="9" id="KW-1185">Reference proteome</keyword>
<feature type="transmembrane region" description="Helical" evidence="7">
    <location>
        <begin position="273"/>
        <end position="291"/>
    </location>
</feature>
<gene>
    <name evidence="8" type="ORF">CVAR292_00131</name>
</gene>
<dbReference type="RefSeq" id="WP_041630142.1">
    <property type="nucleotide sequence ID" value="NZ_FAUH01000001.1"/>
</dbReference>
<evidence type="ECO:0000256" key="4">
    <source>
        <dbReference type="ARBA" id="ARBA00022989"/>
    </source>
</evidence>
<proteinExistence type="predicted"/>
<evidence type="ECO:0000256" key="2">
    <source>
        <dbReference type="ARBA" id="ARBA00022475"/>
    </source>
</evidence>
<sequence>MAASTEATTTGTDDNGDSSAAEKQSAVEKFRAKWPWLDHVMHMNDRYGEQGGNYYAAGITYFSVLSIFPLIMLVVAVVAMVLAGNEDLLNDIIDDIKDSASGDLGDTLTDILNTAIGQRGSIFGIGLVLTLWTGLGWIGNLRAGISAMWKADLTSDNFIKGKISDLIALIGLLLALGVAFAVTAIGSGGFTWTIIETLNLDNITGIRVFVWIIALLIALVANWVVMFWMLMFFPRTHVPRKAAVRGAVIGAIGLEFFKQFATVFFNNTMSNPAGAAFGPIIGVMVLLYLLWRITLYCSAWVATSPEALAEVIPDAPAPAVIQIRRDSHPPAQSEQNIRQAGLVGAGAAMGVLLGGIVMKTGSAIGGLFSRK</sequence>